<dbReference type="EMBL" id="LN614830">
    <property type="protein sequence ID" value="CEG60225.1"/>
    <property type="molecule type" value="Genomic_DNA"/>
</dbReference>
<dbReference type="KEGG" id="tmc:LMI_0905"/>
<dbReference type="Proteomes" id="UP000032414">
    <property type="component" value="Chromosome I"/>
</dbReference>
<evidence type="ECO:0000313" key="4">
    <source>
        <dbReference type="Proteomes" id="UP000032414"/>
    </source>
</evidence>
<keyword evidence="5" id="KW-1185">Reference proteome</keyword>
<reference evidence="2" key="2">
    <citation type="submission" date="2014-09" db="EMBL/GenBank/DDBJ databases">
        <authorList>
            <person name="GOMEZ-VALERO Laura"/>
        </authorList>
    </citation>
    <scope>NUCLEOTIDE SEQUENCE</scope>
    <source>
        <strain evidence="2">ATCC33218</strain>
    </source>
</reference>
<accession>A0A098GE15</accession>
<dbReference type="HOGENOM" id="CLU_086594_1_0_6"/>
<organism evidence="2 4">
    <name type="scientific">Legionella micdadei</name>
    <name type="common">Tatlockia micdadei</name>
    <dbReference type="NCBI Taxonomy" id="451"/>
    <lineage>
        <taxon>Bacteria</taxon>
        <taxon>Pseudomonadati</taxon>
        <taxon>Pseudomonadota</taxon>
        <taxon>Gammaproteobacteria</taxon>
        <taxon>Legionellales</taxon>
        <taxon>Legionellaceae</taxon>
        <taxon>Legionella</taxon>
    </lineage>
</organism>
<proteinExistence type="predicted"/>
<dbReference type="OrthoDB" id="343356at2"/>
<dbReference type="STRING" id="451.B6N58_10910"/>
<evidence type="ECO:0000313" key="2">
    <source>
        <dbReference type="EMBL" id="CEG60225.1"/>
    </source>
</evidence>
<dbReference type="Gene3D" id="1.10.150.690">
    <property type="entry name" value="DUF2063"/>
    <property type="match status" value="1"/>
</dbReference>
<reference evidence="4" key="1">
    <citation type="submission" date="2014-09" db="EMBL/GenBank/DDBJ databases">
        <authorList>
            <person name="Gomez-Valero L."/>
        </authorList>
    </citation>
    <scope>NUCLEOTIDE SEQUENCE [LARGE SCALE GENOMIC DNA]</scope>
    <source>
        <strain evidence="4">ATCC33218</strain>
    </source>
</reference>
<evidence type="ECO:0000259" key="1">
    <source>
        <dbReference type="Pfam" id="PF09836"/>
    </source>
</evidence>
<name>A0A098GE15_LEGMI</name>
<dbReference type="PATRIC" id="fig|451.8.peg.222"/>
<dbReference type="InterPro" id="IPR018640">
    <property type="entry name" value="DUF2063"/>
</dbReference>
<dbReference type="EMBL" id="FMVN01000010">
    <property type="protein sequence ID" value="SCY58339.1"/>
    <property type="molecule type" value="Genomic_DNA"/>
</dbReference>
<protein>
    <recommendedName>
        <fullName evidence="1">Putative DNA-binding domain-containing protein</fullName>
    </recommendedName>
</protein>
<dbReference type="RefSeq" id="WP_045098673.1">
    <property type="nucleotide sequence ID" value="NZ_CP020614.1"/>
</dbReference>
<dbReference type="Proteomes" id="UP000182998">
    <property type="component" value="Unassembled WGS sequence"/>
</dbReference>
<feature type="domain" description="Putative DNA-binding" evidence="1">
    <location>
        <begin position="7"/>
        <end position="98"/>
    </location>
</feature>
<reference evidence="3 5" key="3">
    <citation type="submission" date="2016-10" db="EMBL/GenBank/DDBJ databases">
        <authorList>
            <person name="Varghese N."/>
            <person name="Submissions S."/>
        </authorList>
    </citation>
    <scope>NUCLEOTIDE SEQUENCE [LARGE SCALE GENOMIC DNA]</scope>
    <source>
        <strain evidence="3 5">ATCC 33218</strain>
    </source>
</reference>
<sequence>MTDLPSLQNQFQAYLLKGQAEIGQSIVSTEKVPTAQRLAIYLDSYHYRLLEALGSNFPILENYLGREEFYKLGENYIANHPSPYRSIRWYGDRFADYLKEHREPYLAELAEFEWKMTLSFDAADDAVLQIEQMAVIPQNTWPDIRFKPHASLQRMDFAWNTVKIWEAVANNQSPEAPTKNSSIMHWVLWRNEYINRFYSLGKDEAWALDALIKGSTFSELCEGLCEWLDESEVGMRAASLLKGWIQSGLLAEIV</sequence>
<gene>
    <name evidence="2" type="ORF">LMI_0905</name>
    <name evidence="3" type="ORF">SAMN02982997_02155</name>
</gene>
<evidence type="ECO:0000313" key="3">
    <source>
        <dbReference type="EMBL" id="SCY58339.1"/>
    </source>
</evidence>
<evidence type="ECO:0000313" key="5">
    <source>
        <dbReference type="Proteomes" id="UP000182998"/>
    </source>
</evidence>
<dbReference type="Pfam" id="PF09836">
    <property type="entry name" value="DUF2063"/>
    <property type="match status" value="1"/>
</dbReference>
<dbReference type="AlphaFoldDB" id="A0A098GE15"/>
<dbReference type="InterPro" id="IPR044922">
    <property type="entry name" value="DUF2063_N_sf"/>
</dbReference>